<dbReference type="InterPro" id="IPR009825">
    <property type="entry name" value="ECF_substrate-spec-like"/>
</dbReference>
<keyword evidence="1" id="KW-0472">Membrane</keyword>
<feature type="transmembrane region" description="Helical" evidence="1">
    <location>
        <begin position="30"/>
        <end position="49"/>
    </location>
</feature>
<dbReference type="EMBL" id="JAEQNB010000001">
    <property type="protein sequence ID" value="MBL0386140.1"/>
    <property type="molecule type" value="Genomic_DNA"/>
</dbReference>
<name>A0ABS1J781_9BACL</name>
<protein>
    <submittedName>
        <fullName evidence="2">ECF transporter S component</fullName>
    </submittedName>
</protein>
<accession>A0ABS1J781</accession>
<keyword evidence="1" id="KW-0812">Transmembrane</keyword>
<reference evidence="2 3" key="1">
    <citation type="submission" date="2021-01" db="EMBL/GenBank/DDBJ databases">
        <title>Tumebacillus sp. strain ITR2 16S ribosomal RNA gene Genome sequencing and assembly.</title>
        <authorList>
            <person name="Kang M."/>
        </authorList>
    </citation>
    <scope>NUCLEOTIDE SEQUENCE [LARGE SCALE GENOMIC DNA]</scope>
    <source>
        <strain evidence="2 3">ITR2</strain>
    </source>
</reference>
<proteinExistence type="predicted"/>
<feature type="transmembrane region" description="Helical" evidence="1">
    <location>
        <begin position="154"/>
        <end position="174"/>
    </location>
</feature>
<evidence type="ECO:0000313" key="3">
    <source>
        <dbReference type="Proteomes" id="UP000602284"/>
    </source>
</evidence>
<gene>
    <name evidence="2" type="ORF">JJB07_05680</name>
</gene>
<dbReference type="RefSeq" id="WP_201632039.1">
    <property type="nucleotide sequence ID" value="NZ_JAEQNB010000001.1"/>
</dbReference>
<feature type="transmembrane region" description="Helical" evidence="1">
    <location>
        <begin position="61"/>
        <end position="81"/>
    </location>
</feature>
<organism evidence="2 3">
    <name type="scientific">Tumebacillus amylolyticus</name>
    <dbReference type="NCBI Taxonomy" id="2801339"/>
    <lineage>
        <taxon>Bacteria</taxon>
        <taxon>Bacillati</taxon>
        <taxon>Bacillota</taxon>
        <taxon>Bacilli</taxon>
        <taxon>Bacillales</taxon>
        <taxon>Alicyclobacillaceae</taxon>
        <taxon>Tumebacillus</taxon>
    </lineage>
</organism>
<keyword evidence="3" id="KW-1185">Reference proteome</keyword>
<keyword evidence="1" id="KW-1133">Transmembrane helix</keyword>
<feature type="transmembrane region" description="Helical" evidence="1">
    <location>
        <begin position="194"/>
        <end position="216"/>
    </location>
</feature>
<evidence type="ECO:0000256" key="1">
    <source>
        <dbReference type="SAM" id="Phobius"/>
    </source>
</evidence>
<dbReference type="Pfam" id="PF07155">
    <property type="entry name" value="ECF-ribofla_trS"/>
    <property type="match status" value="1"/>
</dbReference>
<evidence type="ECO:0000313" key="2">
    <source>
        <dbReference type="EMBL" id="MBL0386140.1"/>
    </source>
</evidence>
<dbReference type="Proteomes" id="UP000602284">
    <property type="component" value="Unassembled WGS sequence"/>
</dbReference>
<sequence length="240" mass="26906">MIRRVLSWLIVLVALGGIYLAYTLWPDEDLNWAVASLVLLLLGLGLFYLRYERSRVSSKEIAVIASLAAFAIVGRIIFAPFPNFKPTTYLVILAGYVFGPRAGFMVGATAAVASNVYFGQGAWTPWQMLAWGLAGASAGLFGRLRGEKVTPYELAAFGMVWGFLFGWIMNLWTWLSTVYPLTFETWLLTNTTSLLFDISHAAANVIFALLLTRRFLPILWRFRKKLTITTLEVLPHEKSN</sequence>
<feature type="transmembrane region" description="Helical" evidence="1">
    <location>
        <begin position="123"/>
        <end position="142"/>
    </location>
</feature>
<comment type="caution">
    <text evidence="2">The sequence shown here is derived from an EMBL/GenBank/DDBJ whole genome shotgun (WGS) entry which is preliminary data.</text>
</comment>
<dbReference type="Gene3D" id="1.10.1760.20">
    <property type="match status" value="1"/>
</dbReference>